<name>A0A0J9XA81_GEOCN</name>
<evidence type="ECO:0000256" key="6">
    <source>
        <dbReference type="SAM" id="MobiDB-lite"/>
    </source>
</evidence>
<evidence type="ECO:0000256" key="1">
    <source>
        <dbReference type="ARBA" id="ARBA00004496"/>
    </source>
</evidence>
<feature type="region of interest" description="Disordered" evidence="6">
    <location>
        <begin position="1"/>
        <end position="34"/>
    </location>
</feature>
<dbReference type="PIRSF" id="PIRSF015901">
    <property type="entry name" value="NAC_alpha"/>
    <property type="match status" value="1"/>
</dbReference>
<dbReference type="GO" id="GO:0005854">
    <property type="term" value="C:nascent polypeptide-associated complex"/>
    <property type="evidence" value="ECO:0007669"/>
    <property type="project" value="InterPro"/>
</dbReference>
<evidence type="ECO:0000256" key="3">
    <source>
        <dbReference type="ARBA" id="ARBA00014437"/>
    </source>
</evidence>
<comment type="subcellular location">
    <subcellularLocation>
        <location evidence="1">Cytoplasm</location>
    </subcellularLocation>
</comment>
<reference evidence="9" key="2">
    <citation type="journal article" date="2020" name="Front. Microbiol.">
        <title>Phenotypic and Genetic Characterization of the Cheese Ripening Yeast Geotrichum candidum.</title>
        <authorList>
            <person name="Perkins V."/>
            <person name="Vignola S."/>
            <person name="Lessard M.H."/>
            <person name="Plante P.L."/>
            <person name="Corbeil J."/>
            <person name="Dugat-Bony E."/>
            <person name="Frenette M."/>
            <person name="Labrie S."/>
        </authorList>
    </citation>
    <scope>NUCLEOTIDE SEQUENCE</scope>
    <source>
        <strain evidence="9">LMA-70</strain>
    </source>
</reference>
<dbReference type="EMBL" id="QQZK01000172">
    <property type="protein sequence ID" value="KAF5094731.1"/>
    <property type="molecule type" value="Genomic_DNA"/>
</dbReference>
<organism evidence="8 10">
    <name type="scientific">Geotrichum candidum</name>
    <name type="common">Oospora lactis</name>
    <name type="synonym">Dipodascus geotrichum</name>
    <dbReference type="NCBI Taxonomy" id="1173061"/>
    <lineage>
        <taxon>Eukaryota</taxon>
        <taxon>Fungi</taxon>
        <taxon>Dikarya</taxon>
        <taxon>Ascomycota</taxon>
        <taxon>Saccharomycotina</taxon>
        <taxon>Dipodascomycetes</taxon>
        <taxon>Dipodascales</taxon>
        <taxon>Dipodascaceae</taxon>
        <taxon>Geotrichum</taxon>
    </lineage>
</organism>
<dbReference type="EMBL" id="CCBN010000006">
    <property type="protein sequence ID" value="CDO54148.1"/>
    <property type="molecule type" value="Genomic_DNA"/>
</dbReference>
<dbReference type="OrthoDB" id="3169036at2759"/>
<dbReference type="Proteomes" id="UP000750522">
    <property type="component" value="Unassembled WGS sequence"/>
</dbReference>
<keyword evidence="10" id="KW-1185">Reference proteome</keyword>
<accession>A0A0J9XA81</accession>
<dbReference type="Proteomes" id="UP000242525">
    <property type="component" value="Unassembled WGS sequence"/>
</dbReference>
<dbReference type="Gene3D" id="1.10.8.10">
    <property type="entry name" value="DNA helicase RuvA subunit, C-terminal domain"/>
    <property type="match status" value="1"/>
</dbReference>
<reference evidence="9" key="3">
    <citation type="submission" date="2020-01" db="EMBL/GenBank/DDBJ databases">
        <authorList>
            <person name="Perkins V."/>
            <person name="Lessard M.-H."/>
            <person name="Dugat-Bony E."/>
            <person name="Frenette M."/>
            <person name="Labrie S."/>
        </authorList>
    </citation>
    <scope>NUCLEOTIDE SEQUENCE</scope>
    <source>
        <strain evidence="9">LMA-70</strain>
    </source>
</reference>
<dbReference type="CDD" id="cd22054">
    <property type="entry name" value="NAC_NACA"/>
    <property type="match status" value="1"/>
</dbReference>
<gene>
    <name evidence="8" type="ORF">BN980_GECA06s05334g</name>
    <name evidence="9" type="ORF">DV451_004923</name>
</gene>
<comment type="caution">
    <text evidence="8">The sequence shown here is derived from an EMBL/GenBank/DDBJ whole genome shotgun (WGS) entry which is preliminary data.</text>
</comment>
<comment type="function">
    <text evidence="4">Component of the nascent polypeptide-associated complex (NAC), a dynamic component of the ribosomal exit tunnel, protecting the emerging polypeptides from interaction with other cytoplasmic proteins to ensure appropriate nascent protein targeting. The NAC complex also promotes mitochondrial protein import by enhancing productive ribosome interactions with the outer mitochondrial membrane and blocks the inappropriate interaction of ribosomes translating non-secretory nascent polypeptides with translocation sites in the membrane of the endoplasmic reticulum. EGD2 may also be involved in transcription regulation.</text>
</comment>
<evidence type="ECO:0000313" key="9">
    <source>
        <dbReference type="EMBL" id="KAF5094731.1"/>
    </source>
</evidence>
<dbReference type="InterPro" id="IPR016641">
    <property type="entry name" value="EGD2/NACA0like"/>
</dbReference>
<dbReference type="Gene3D" id="2.20.70.30">
    <property type="entry name" value="Nascent polypeptide-associated complex domain"/>
    <property type="match status" value="1"/>
</dbReference>
<dbReference type="PROSITE" id="PS51151">
    <property type="entry name" value="NAC_AB"/>
    <property type="match status" value="1"/>
</dbReference>
<evidence type="ECO:0000256" key="4">
    <source>
        <dbReference type="ARBA" id="ARBA00025035"/>
    </source>
</evidence>
<proteinExistence type="inferred from homology"/>
<feature type="compositionally biased region" description="Basic and acidic residues" evidence="6">
    <location>
        <begin position="1"/>
        <end position="27"/>
    </location>
</feature>
<evidence type="ECO:0000313" key="8">
    <source>
        <dbReference type="EMBL" id="CDO54148.1"/>
    </source>
</evidence>
<dbReference type="PANTHER" id="PTHR21713">
    <property type="entry name" value="NASCENT POLYPEPTIDE ASSOCIATED COMPLEX ALPHA SUBUNIT-RELATED"/>
    <property type="match status" value="1"/>
</dbReference>
<feature type="domain" description="NAC-A/B" evidence="7">
    <location>
        <begin position="37"/>
        <end position="102"/>
    </location>
</feature>
<protein>
    <recommendedName>
        <fullName evidence="3">Nascent polypeptide-associated complex subunit alpha</fullName>
    </recommendedName>
    <alternativeName>
        <fullName evidence="5">Alpha-NAC</fullName>
    </alternativeName>
</protein>
<evidence type="ECO:0000256" key="2">
    <source>
        <dbReference type="ARBA" id="ARBA00009882"/>
    </source>
</evidence>
<dbReference type="SMART" id="SM01407">
    <property type="entry name" value="NAC"/>
    <property type="match status" value="1"/>
</dbReference>
<dbReference type="AlphaFoldDB" id="A0A0J9XA81"/>
<dbReference type="InterPro" id="IPR002715">
    <property type="entry name" value="Nas_poly-pep-assoc_cplx_dom"/>
</dbReference>
<comment type="similarity">
    <text evidence="2">Belongs to the NAC-alpha family.</text>
</comment>
<dbReference type="Pfam" id="PF01849">
    <property type="entry name" value="NAC"/>
    <property type="match status" value="1"/>
</dbReference>
<evidence type="ECO:0000259" key="7">
    <source>
        <dbReference type="PROSITE" id="PS51151"/>
    </source>
</evidence>
<evidence type="ECO:0000256" key="5">
    <source>
        <dbReference type="ARBA" id="ARBA00030300"/>
    </source>
</evidence>
<dbReference type="STRING" id="1173061.A0A0J9XA81"/>
<reference evidence="8 10" key="1">
    <citation type="submission" date="2014-03" db="EMBL/GenBank/DDBJ databases">
        <authorList>
            <person name="Casaregola S."/>
        </authorList>
    </citation>
    <scope>NUCLEOTIDE SEQUENCE [LARGE SCALE GENOMIC DNA]</scope>
    <source>
        <strain evidence="8 10">CLIB 918</strain>
    </source>
</reference>
<evidence type="ECO:0000313" key="10">
    <source>
        <dbReference type="Proteomes" id="UP000242525"/>
    </source>
</evidence>
<sequence>MSEHEHGHSHTHANGEVHHHAHSHDDVPDGSNVTVFSKTDKKARKAFEKAGLKLVPGIVRVTLRRGNNHIFVIAEPEVYRNPATSSYIVFGEAKLEDLSAALGAQAAAAAAAAGSAEEASTGLEDATAKVSLEDSAAADEEDVSEETLTKEGLSSDDLALIKDQTSASNKEILAALKENKGDIISTILTLTK</sequence>
<dbReference type="InterPro" id="IPR038187">
    <property type="entry name" value="NAC_A/B_dom_sf"/>
</dbReference>